<evidence type="ECO:0000313" key="1">
    <source>
        <dbReference type="EMBL" id="KAK3923948.1"/>
    </source>
</evidence>
<proteinExistence type="predicted"/>
<accession>A0AAE1HMM3</accession>
<reference evidence="1" key="1">
    <citation type="submission" date="2021-07" db="EMBL/GenBank/DDBJ databases">
        <authorList>
            <person name="Catto M.A."/>
            <person name="Jacobson A."/>
            <person name="Kennedy G."/>
            <person name="Labadie P."/>
            <person name="Hunt B.G."/>
            <person name="Srinivasan R."/>
        </authorList>
    </citation>
    <scope>NUCLEOTIDE SEQUENCE</scope>
    <source>
        <strain evidence="1">PL_HMW_Pooled</strain>
        <tissue evidence="1">Head</tissue>
    </source>
</reference>
<dbReference type="Proteomes" id="UP001219518">
    <property type="component" value="Unassembled WGS sequence"/>
</dbReference>
<organism evidence="1 2">
    <name type="scientific">Frankliniella fusca</name>
    <dbReference type="NCBI Taxonomy" id="407009"/>
    <lineage>
        <taxon>Eukaryota</taxon>
        <taxon>Metazoa</taxon>
        <taxon>Ecdysozoa</taxon>
        <taxon>Arthropoda</taxon>
        <taxon>Hexapoda</taxon>
        <taxon>Insecta</taxon>
        <taxon>Pterygota</taxon>
        <taxon>Neoptera</taxon>
        <taxon>Paraneoptera</taxon>
        <taxon>Thysanoptera</taxon>
        <taxon>Terebrantia</taxon>
        <taxon>Thripoidea</taxon>
        <taxon>Thripidae</taxon>
        <taxon>Frankliniella</taxon>
    </lineage>
</organism>
<reference evidence="1" key="2">
    <citation type="journal article" date="2023" name="BMC Genomics">
        <title>Pest status, molecular evolution, and epigenetic factors derived from the genome assembly of Frankliniella fusca, a thysanopteran phytovirus vector.</title>
        <authorList>
            <person name="Catto M.A."/>
            <person name="Labadie P.E."/>
            <person name="Jacobson A.L."/>
            <person name="Kennedy G.G."/>
            <person name="Srinivasan R."/>
            <person name="Hunt B.G."/>
        </authorList>
    </citation>
    <scope>NUCLEOTIDE SEQUENCE</scope>
    <source>
        <strain evidence="1">PL_HMW_Pooled</strain>
    </source>
</reference>
<gene>
    <name evidence="1" type="ORF">KUF71_012186</name>
</gene>
<evidence type="ECO:0000313" key="2">
    <source>
        <dbReference type="Proteomes" id="UP001219518"/>
    </source>
</evidence>
<name>A0AAE1HMM3_9NEOP</name>
<keyword evidence="2" id="KW-1185">Reference proteome</keyword>
<protein>
    <submittedName>
        <fullName evidence="1">DITP/XTP pyrophosphatase</fullName>
    </submittedName>
</protein>
<dbReference type="EMBL" id="JAHWGI010001158">
    <property type="protein sequence ID" value="KAK3923948.1"/>
    <property type="molecule type" value="Genomic_DNA"/>
</dbReference>
<sequence>MVKAMTSDGKHFTNFKENMSEIKQKRKPLLCLPSRGIVVSRVERDVGSWIEKYILKWIMNFEMITKCKDFVQIKLKHD</sequence>
<comment type="caution">
    <text evidence="1">The sequence shown here is derived from an EMBL/GenBank/DDBJ whole genome shotgun (WGS) entry which is preliminary data.</text>
</comment>
<dbReference type="AlphaFoldDB" id="A0AAE1HMM3"/>